<evidence type="ECO:0000313" key="6">
    <source>
        <dbReference type="Proteomes" id="UP001597168"/>
    </source>
</evidence>
<dbReference type="Pfam" id="PF14011">
    <property type="entry name" value="ESX-1_EspG"/>
    <property type="match status" value="1"/>
</dbReference>
<comment type="caution">
    <text evidence="5">The sequence shown here is derived from an EMBL/GenBank/DDBJ whole genome shotgun (WGS) entry which is preliminary data.</text>
</comment>
<keyword evidence="3" id="KW-0963">Cytoplasm</keyword>
<evidence type="ECO:0000256" key="1">
    <source>
        <dbReference type="ARBA" id="ARBA00004496"/>
    </source>
</evidence>
<dbReference type="InterPro" id="IPR025734">
    <property type="entry name" value="EspG"/>
</dbReference>
<dbReference type="RefSeq" id="WP_380728838.1">
    <property type="nucleotide sequence ID" value="NZ_JBHTLK010000260.1"/>
</dbReference>
<reference evidence="6" key="1">
    <citation type="journal article" date="2019" name="Int. J. Syst. Evol. Microbiol.">
        <title>The Global Catalogue of Microorganisms (GCM) 10K type strain sequencing project: providing services to taxonomists for standard genome sequencing and annotation.</title>
        <authorList>
            <consortium name="The Broad Institute Genomics Platform"/>
            <consortium name="The Broad Institute Genome Sequencing Center for Infectious Disease"/>
            <person name="Wu L."/>
            <person name="Ma J."/>
        </authorList>
    </citation>
    <scope>NUCLEOTIDE SEQUENCE [LARGE SCALE GENOMIC DNA]</scope>
    <source>
        <strain evidence="6">CCUG 60214</strain>
    </source>
</reference>
<evidence type="ECO:0000256" key="2">
    <source>
        <dbReference type="ARBA" id="ARBA00006411"/>
    </source>
</evidence>
<evidence type="ECO:0000256" key="3">
    <source>
        <dbReference type="ARBA" id="ARBA00022490"/>
    </source>
</evidence>
<evidence type="ECO:0000256" key="4">
    <source>
        <dbReference type="ARBA" id="ARBA00023186"/>
    </source>
</evidence>
<dbReference type="Proteomes" id="UP001597168">
    <property type="component" value="Unassembled WGS sequence"/>
</dbReference>
<name>A0ABW3R3N1_9PSEU</name>
<proteinExistence type="inferred from homology"/>
<comment type="subcellular location">
    <subcellularLocation>
        <location evidence="1">Cytoplasm</location>
    </subcellularLocation>
</comment>
<dbReference type="EMBL" id="JBHTLK010000260">
    <property type="protein sequence ID" value="MFD1151647.1"/>
    <property type="molecule type" value="Genomic_DNA"/>
</dbReference>
<organism evidence="5 6">
    <name type="scientific">Saccharothrix hoggarensis</name>
    <dbReference type="NCBI Taxonomy" id="913853"/>
    <lineage>
        <taxon>Bacteria</taxon>
        <taxon>Bacillati</taxon>
        <taxon>Actinomycetota</taxon>
        <taxon>Actinomycetes</taxon>
        <taxon>Pseudonocardiales</taxon>
        <taxon>Pseudonocardiaceae</taxon>
        <taxon>Saccharothrix</taxon>
    </lineage>
</organism>
<protein>
    <submittedName>
        <fullName evidence="5">ESX secretion-associated protein EspG</fullName>
    </submittedName>
</protein>
<comment type="similarity">
    <text evidence="2">Belongs to the EspG family.</text>
</comment>
<keyword evidence="4" id="KW-0143">Chaperone</keyword>
<keyword evidence="6" id="KW-1185">Reference proteome</keyword>
<evidence type="ECO:0000313" key="5">
    <source>
        <dbReference type="EMBL" id="MFD1151647.1"/>
    </source>
</evidence>
<sequence>MSTIATLSLPEFDVLWEVLRVGAVPYPLQVDHHGMTVDDRAQVRADAHASLERRGLARRGRPEPELEDALRLLARPDTSITVMGLPDAASDDLLRALAVARGRYAVLAVQQADGVRLDLLRDVSLAGAAVSVLPPRPPGPGRPITVPASAIEDQGGNGIRQTVRGGGSDDVRALKDMLAGPITGTGHFTPRVDGHPPPPAVTWIDTPRGRYASMGTEWLTVAPADHTGLVRRLSQALAPPGR</sequence>
<gene>
    <name evidence="5" type="ORF">ACFQ3T_31320</name>
</gene>
<accession>A0ABW3R3N1</accession>